<evidence type="ECO:0000313" key="2">
    <source>
        <dbReference type="EMBL" id="GHA94235.1"/>
    </source>
</evidence>
<sequence>MDVRPAGTGPTVPGRTEARRGRYDAFVMMLLGACVVALVAVIARARVEIARIDAKDVRRGADGRR</sequence>
<feature type="transmembrane region" description="Helical" evidence="1">
    <location>
        <begin position="25"/>
        <end position="45"/>
    </location>
</feature>
<keyword evidence="1" id="KW-0472">Membrane</keyword>
<reference evidence="3" key="1">
    <citation type="journal article" date="2019" name="Int. J. Syst. Evol. Microbiol.">
        <title>The Global Catalogue of Microorganisms (GCM) 10K type strain sequencing project: providing services to taxonomists for standard genome sequencing and annotation.</title>
        <authorList>
            <consortium name="The Broad Institute Genomics Platform"/>
            <consortium name="The Broad Institute Genome Sequencing Center for Infectious Disease"/>
            <person name="Wu L."/>
            <person name="Ma J."/>
        </authorList>
    </citation>
    <scope>NUCLEOTIDE SEQUENCE [LARGE SCALE GENOMIC DNA]</scope>
    <source>
        <strain evidence="3">JCM 4737</strain>
    </source>
</reference>
<organism evidence="2 3">
    <name type="scientific">Streptomyces chryseus</name>
    <dbReference type="NCBI Taxonomy" id="68186"/>
    <lineage>
        <taxon>Bacteria</taxon>
        <taxon>Bacillati</taxon>
        <taxon>Actinomycetota</taxon>
        <taxon>Actinomycetes</taxon>
        <taxon>Kitasatosporales</taxon>
        <taxon>Streptomycetaceae</taxon>
        <taxon>Streptomyces</taxon>
    </lineage>
</organism>
<comment type="caution">
    <text evidence="2">The sequence shown here is derived from an EMBL/GenBank/DDBJ whole genome shotgun (WGS) entry which is preliminary data.</text>
</comment>
<dbReference type="Proteomes" id="UP000599437">
    <property type="component" value="Unassembled WGS sequence"/>
</dbReference>
<keyword evidence="1" id="KW-0812">Transmembrane</keyword>
<dbReference type="EMBL" id="BMVO01000003">
    <property type="protein sequence ID" value="GHA94235.1"/>
    <property type="molecule type" value="Genomic_DNA"/>
</dbReference>
<protein>
    <submittedName>
        <fullName evidence="2">Uncharacterized protein</fullName>
    </submittedName>
</protein>
<keyword evidence="3" id="KW-1185">Reference proteome</keyword>
<evidence type="ECO:0000256" key="1">
    <source>
        <dbReference type="SAM" id="Phobius"/>
    </source>
</evidence>
<gene>
    <name evidence="2" type="ORF">GCM10010346_16230</name>
</gene>
<keyword evidence="1" id="KW-1133">Transmembrane helix</keyword>
<accession>A0ABQ3DGY3</accession>
<proteinExistence type="predicted"/>
<evidence type="ECO:0000313" key="3">
    <source>
        <dbReference type="Proteomes" id="UP000599437"/>
    </source>
</evidence>
<name>A0ABQ3DGY3_9ACTN</name>